<dbReference type="EMBL" id="JACSCY010000011">
    <property type="protein sequence ID" value="MBC6612093.1"/>
    <property type="molecule type" value="Genomic_DNA"/>
</dbReference>
<organism evidence="4 5">
    <name type="scientific">Hymenobacter citatus</name>
    <dbReference type="NCBI Taxonomy" id="2763506"/>
    <lineage>
        <taxon>Bacteria</taxon>
        <taxon>Pseudomonadati</taxon>
        <taxon>Bacteroidota</taxon>
        <taxon>Cytophagia</taxon>
        <taxon>Cytophagales</taxon>
        <taxon>Hymenobacteraceae</taxon>
        <taxon>Hymenobacter</taxon>
    </lineage>
</organism>
<sequence length="259" mass="28385">MPTEACSISINCTTIAHAEWQRAVQLPPVAAPMVFRVQVADYAEVAGCLGKYVQAGEQRRAAGYYHARHAERFLLGRATLRLVLGNLMGRPAEMVELATSQAGKLYCANAPEWHLSISYDDAWLIVAIARAEVGVDIEKIKPEFAYGDVAASCFSEPEQQYVAAAKDPAVAFFQSWTRKEAMAKALGTGIDDYFGGLPALDGMHTVPQAQTQRYASWVLASFIVDAQHLGALAYPATVTAMRPVFYHLQPLWYQTILGN</sequence>
<comment type="caution">
    <text evidence="4">The sequence shown here is derived from an EMBL/GenBank/DDBJ whole genome shotgun (WGS) entry which is preliminary data.</text>
</comment>
<evidence type="ECO:0000256" key="2">
    <source>
        <dbReference type="ARBA" id="ARBA00022679"/>
    </source>
</evidence>
<dbReference type="Gene3D" id="3.90.470.20">
    <property type="entry name" value="4'-phosphopantetheinyl transferase domain"/>
    <property type="match status" value="1"/>
</dbReference>
<dbReference type="RefSeq" id="WP_187320348.1">
    <property type="nucleotide sequence ID" value="NZ_JACSCY010000011.1"/>
</dbReference>
<dbReference type="InterPro" id="IPR008278">
    <property type="entry name" value="4-PPantetheinyl_Trfase_dom"/>
</dbReference>
<keyword evidence="2 4" id="KW-0808">Transferase</keyword>
<evidence type="ECO:0000256" key="1">
    <source>
        <dbReference type="ARBA" id="ARBA00010990"/>
    </source>
</evidence>
<dbReference type="InterPro" id="IPR037143">
    <property type="entry name" value="4-PPantetheinyl_Trfase_dom_sf"/>
</dbReference>
<evidence type="ECO:0000313" key="4">
    <source>
        <dbReference type="EMBL" id="MBC6612093.1"/>
    </source>
</evidence>
<gene>
    <name evidence="4" type="ORF">H8B15_14285</name>
</gene>
<keyword evidence="5" id="KW-1185">Reference proteome</keyword>
<evidence type="ECO:0000313" key="5">
    <source>
        <dbReference type="Proteomes" id="UP000622017"/>
    </source>
</evidence>
<reference evidence="4 5" key="1">
    <citation type="submission" date="2020-08" db="EMBL/GenBank/DDBJ databases">
        <title>Hymenobacter sp.</title>
        <authorList>
            <person name="Kim M.K."/>
        </authorList>
    </citation>
    <scope>NUCLEOTIDE SEQUENCE [LARGE SCALE GENOMIC DNA]</scope>
    <source>
        <strain evidence="4 5">BT507</strain>
    </source>
</reference>
<comment type="similarity">
    <text evidence="1">Belongs to the P-Pant transferase superfamily. Gsp/Sfp/HetI/AcpT family.</text>
</comment>
<dbReference type="PANTHER" id="PTHR12215:SF10">
    <property type="entry name" value="L-AMINOADIPATE-SEMIALDEHYDE DEHYDROGENASE-PHOSPHOPANTETHEINYL TRANSFERASE"/>
    <property type="match status" value="1"/>
</dbReference>
<dbReference type="Proteomes" id="UP000622017">
    <property type="component" value="Unassembled WGS sequence"/>
</dbReference>
<dbReference type="InterPro" id="IPR050559">
    <property type="entry name" value="P-Pant_transferase_sf"/>
</dbReference>
<dbReference type="GO" id="GO:0016740">
    <property type="term" value="F:transferase activity"/>
    <property type="evidence" value="ECO:0007669"/>
    <property type="project" value="UniProtKB-KW"/>
</dbReference>
<dbReference type="Pfam" id="PF01648">
    <property type="entry name" value="ACPS"/>
    <property type="match status" value="1"/>
</dbReference>
<name>A0ABR7MMC3_9BACT</name>
<protein>
    <submittedName>
        <fullName evidence="4">4'-phosphopantetheinyl transferase superfamily protein</fullName>
    </submittedName>
</protein>
<evidence type="ECO:0000259" key="3">
    <source>
        <dbReference type="Pfam" id="PF01648"/>
    </source>
</evidence>
<accession>A0ABR7MMC3</accession>
<feature type="domain" description="4'-phosphopantetheinyl transferase" evidence="3">
    <location>
        <begin position="133"/>
        <end position="195"/>
    </location>
</feature>
<dbReference type="PANTHER" id="PTHR12215">
    <property type="entry name" value="PHOSPHOPANTETHEINE TRANSFERASE"/>
    <property type="match status" value="1"/>
</dbReference>
<proteinExistence type="inferred from homology"/>
<dbReference type="SUPFAM" id="SSF56214">
    <property type="entry name" value="4'-phosphopantetheinyl transferase"/>
    <property type="match status" value="2"/>
</dbReference>